<proteinExistence type="predicted"/>
<dbReference type="EMBL" id="JAWNGG020000413">
    <property type="protein sequence ID" value="KAK9293581.1"/>
    <property type="molecule type" value="Genomic_DNA"/>
</dbReference>
<dbReference type="AlphaFoldDB" id="A0AAW0Z836"/>
<reference evidence="1 2" key="1">
    <citation type="submission" date="2024-05" db="EMBL/GenBank/DDBJ databases">
        <title>The nuclear and mitochondrial genome assemblies of Tetragonisca angustula (Apidae: Meliponini), a tiny yet remarkable pollinator in the Neotropics.</title>
        <authorList>
            <person name="Ferrari R."/>
            <person name="Ricardo P.C."/>
            <person name="Dias F.C."/>
            <person name="Araujo N.S."/>
            <person name="Soares D.O."/>
            <person name="Zhou Q.-S."/>
            <person name="Zhu C.-D."/>
            <person name="Coutinho L."/>
            <person name="Airas M.C."/>
            <person name="Batista T.M."/>
        </authorList>
    </citation>
    <scope>NUCLEOTIDE SEQUENCE [LARGE SCALE GENOMIC DNA]</scope>
    <source>
        <strain evidence="1">ASF017062</strain>
        <tissue evidence="1">Abdomen</tissue>
    </source>
</reference>
<name>A0AAW0Z836_9HYME</name>
<evidence type="ECO:0000313" key="2">
    <source>
        <dbReference type="Proteomes" id="UP001432146"/>
    </source>
</evidence>
<dbReference type="Proteomes" id="UP001432146">
    <property type="component" value="Unassembled WGS sequence"/>
</dbReference>
<accession>A0AAW0Z836</accession>
<sequence>MLPLRVFVQSTGIRETESEENRPADGAATVFFLPQFFILCSIQWSIQCTYLDAAVTLTVFAPVYIHSHTYQAIAPCSVLPFLVGFSIRQAETGRESPRKKRNYTDSLCPLTIRSDSQWFPVFLESLQIDSRYTVGSGNSFLKPGLCLWNRSNVSTPVNFYSQIVQREPPAETWLKKHAKID</sequence>
<evidence type="ECO:0000313" key="1">
    <source>
        <dbReference type="EMBL" id="KAK9293581.1"/>
    </source>
</evidence>
<keyword evidence="2" id="KW-1185">Reference proteome</keyword>
<comment type="caution">
    <text evidence="1">The sequence shown here is derived from an EMBL/GenBank/DDBJ whole genome shotgun (WGS) entry which is preliminary data.</text>
</comment>
<organism evidence="1 2">
    <name type="scientific">Tetragonisca angustula</name>
    <dbReference type="NCBI Taxonomy" id="166442"/>
    <lineage>
        <taxon>Eukaryota</taxon>
        <taxon>Metazoa</taxon>
        <taxon>Ecdysozoa</taxon>
        <taxon>Arthropoda</taxon>
        <taxon>Hexapoda</taxon>
        <taxon>Insecta</taxon>
        <taxon>Pterygota</taxon>
        <taxon>Neoptera</taxon>
        <taxon>Endopterygota</taxon>
        <taxon>Hymenoptera</taxon>
        <taxon>Apocrita</taxon>
        <taxon>Aculeata</taxon>
        <taxon>Apoidea</taxon>
        <taxon>Anthophila</taxon>
        <taxon>Apidae</taxon>
        <taxon>Tetragonisca</taxon>
    </lineage>
</organism>
<gene>
    <name evidence="1" type="ORF">QLX08_011517</name>
</gene>
<protein>
    <submittedName>
        <fullName evidence="1">Uncharacterized protein</fullName>
    </submittedName>
</protein>